<name>A0A6G1HAH6_9PEZI</name>
<dbReference type="OrthoDB" id="3827601at2759"/>
<dbReference type="EMBL" id="ML977143">
    <property type="protein sequence ID" value="KAF1990064.1"/>
    <property type="molecule type" value="Genomic_DNA"/>
</dbReference>
<dbReference type="Proteomes" id="UP000800041">
    <property type="component" value="Unassembled WGS sequence"/>
</dbReference>
<reference evidence="1" key="1">
    <citation type="journal article" date="2020" name="Stud. Mycol.">
        <title>101 Dothideomycetes genomes: a test case for predicting lifestyles and emergence of pathogens.</title>
        <authorList>
            <person name="Haridas S."/>
            <person name="Albert R."/>
            <person name="Binder M."/>
            <person name="Bloem J."/>
            <person name="Labutti K."/>
            <person name="Salamov A."/>
            <person name="Andreopoulos B."/>
            <person name="Baker S."/>
            <person name="Barry K."/>
            <person name="Bills G."/>
            <person name="Bluhm B."/>
            <person name="Cannon C."/>
            <person name="Castanera R."/>
            <person name="Culley D."/>
            <person name="Daum C."/>
            <person name="Ezra D."/>
            <person name="Gonzalez J."/>
            <person name="Henrissat B."/>
            <person name="Kuo A."/>
            <person name="Liang C."/>
            <person name="Lipzen A."/>
            <person name="Lutzoni F."/>
            <person name="Magnuson J."/>
            <person name="Mondo S."/>
            <person name="Nolan M."/>
            <person name="Ohm R."/>
            <person name="Pangilinan J."/>
            <person name="Park H.-J."/>
            <person name="Ramirez L."/>
            <person name="Alfaro M."/>
            <person name="Sun H."/>
            <person name="Tritt A."/>
            <person name="Yoshinaga Y."/>
            <person name="Zwiers L.-H."/>
            <person name="Turgeon B."/>
            <person name="Goodwin S."/>
            <person name="Spatafora J."/>
            <person name="Crous P."/>
            <person name="Grigoriev I."/>
        </authorList>
    </citation>
    <scope>NUCLEOTIDE SEQUENCE</scope>
    <source>
        <strain evidence="1">CBS 113979</strain>
    </source>
</reference>
<dbReference type="AlphaFoldDB" id="A0A6G1HAH6"/>
<gene>
    <name evidence="1" type="ORF">K402DRAFT_418151</name>
</gene>
<sequence length="136" mass="15018">MSGNHILASKALGIIIIPGGRRVLLSAATRTEAWTHTDEHAQAIKEPLEKAVRENPHLVASWACKIRLKLVWRKVWFEGTDDDDNDVAMALDDAESQEKPVHFPVKKEVAAAVAAIPLAKIYEKDDVETPSPAFQT</sequence>
<accession>A0A6G1HAH6</accession>
<protein>
    <submittedName>
        <fullName evidence="1">Uncharacterized protein</fullName>
    </submittedName>
</protein>
<evidence type="ECO:0000313" key="1">
    <source>
        <dbReference type="EMBL" id="KAF1990064.1"/>
    </source>
</evidence>
<evidence type="ECO:0000313" key="2">
    <source>
        <dbReference type="Proteomes" id="UP000800041"/>
    </source>
</evidence>
<proteinExistence type="predicted"/>
<organism evidence="1 2">
    <name type="scientific">Aulographum hederae CBS 113979</name>
    <dbReference type="NCBI Taxonomy" id="1176131"/>
    <lineage>
        <taxon>Eukaryota</taxon>
        <taxon>Fungi</taxon>
        <taxon>Dikarya</taxon>
        <taxon>Ascomycota</taxon>
        <taxon>Pezizomycotina</taxon>
        <taxon>Dothideomycetes</taxon>
        <taxon>Pleosporomycetidae</taxon>
        <taxon>Aulographales</taxon>
        <taxon>Aulographaceae</taxon>
    </lineage>
</organism>
<keyword evidence="2" id="KW-1185">Reference proteome</keyword>